<evidence type="ECO:0000313" key="3">
    <source>
        <dbReference type="Proteomes" id="UP000275281"/>
    </source>
</evidence>
<evidence type="ECO:0000313" key="2">
    <source>
        <dbReference type="EMBL" id="RPJ65619.1"/>
    </source>
</evidence>
<sequence>MEIQLRKGFSLIELMLATTLILLFTLALVSVYKQYTRLIGVQRTFLMQESLYQELESVINTSPNWFPESAEYAEKKWSFTKANPEAVTVITSYSYAAYIDGNGDGVDDTWVEITSGNMKGNYHYAISTTEAKETAFKTPTKPLTSVSWQHIKFSH</sequence>
<name>A0A3N5Y5S7_9ALTE</name>
<organism evidence="2 3">
    <name type="scientific">Alteromonas sediminis</name>
    <dbReference type="NCBI Taxonomy" id="2259342"/>
    <lineage>
        <taxon>Bacteria</taxon>
        <taxon>Pseudomonadati</taxon>
        <taxon>Pseudomonadota</taxon>
        <taxon>Gammaproteobacteria</taxon>
        <taxon>Alteromonadales</taxon>
        <taxon>Alteromonadaceae</taxon>
        <taxon>Alteromonas/Salinimonas group</taxon>
        <taxon>Alteromonas</taxon>
    </lineage>
</organism>
<proteinExistence type="predicted"/>
<reference evidence="2 3" key="1">
    <citation type="submission" date="2018-11" db="EMBL/GenBank/DDBJ databases">
        <authorList>
            <person name="Ye M.-Q."/>
            <person name="Du Z.-J."/>
        </authorList>
    </citation>
    <scope>NUCLEOTIDE SEQUENCE [LARGE SCALE GENOMIC DNA]</scope>
    <source>
        <strain evidence="2 3">U0105</strain>
    </source>
</reference>
<feature type="transmembrane region" description="Helical" evidence="1">
    <location>
        <begin position="12"/>
        <end position="32"/>
    </location>
</feature>
<accession>A0A3N5Y5S7</accession>
<keyword evidence="1" id="KW-0812">Transmembrane</keyword>
<evidence type="ECO:0000256" key="1">
    <source>
        <dbReference type="SAM" id="Phobius"/>
    </source>
</evidence>
<gene>
    <name evidence="2" type="ORF">DRW07_12395</name>
</gene>
<keyword evidence="1" id="KW-0472">Membrane</keyword>
<dbReference type="RefSeq" id="WP_124028251.1">
    <property type="nucleotide sequence ID" value="NZ_JBHRSN010000007.1"/>
</dbReference>
<dbReference type="Proteomes" id="UP000275281">
    <property type="component" value="Unassembled WGS sequence"/>
</dbReference>
<protein>
    <submittedName>
        <fullName evidence="2">Prepilin-type N-terminal cleavage/methylation domain-containing protein</fullName>
    </submittedName>
</protein>
<dbReference type="InterPro" id="IPR012902">
    <property type="entry name" value="N_methyl_site"/>
</dbReference>
<keyword evidence="1" id="KW-1133">Transmembrane helix</keyword>
<dbReference type="PROSITE" id="PS00409">
    <property type="entry name" value="PROKAR_NTER_METHYL"/>
    <property type="match status" value="1"/>
</dbReference>
<dbReference type="NCBIfam" id="TIGR02532">
    <property type="entry name" value="IV_pilin_GFxxxE"/>
    <property type="match status" value="1"/>
</dbReference>
<keyword evidence="3" id="KW-1185">Reference proteome</keyword>
<dbReference type="AlphaFoldDB" id="A0A3N5Y5S7"/>
<comment type="caution">
    <text evidence="2">The sequence shown here is derived from an EMBL/GenBank/DDBJ whole genome shotgun (WGS) entry which is preliminary data.</text>
</comment>
<dbReference type="EMBL" id="RPOK01000004">
    <property type="protein sequence ID" value="RPJ65619.1"/>
    <property type="molecule type" value="Genomic_DNA"/>
</dbReference>